<dbReference type="InterPro" id="IPR036909">
    <property type="entry name" value="Cyt_c-like_dom_sf"/>
</dbReference>
<dbReference type="SUPFAM" id="SSF46626">
    <property type="entry name" value="Cytochrome c"/>
    <property type="match status" value="2"/>
</dbReference>
<dbReference type="GO" id="GO:0009055">
    <property type="term" value="F:electron transfer activity"/>
    <property type="evidence" value="ECO:0007669"/>
    <property type="project" value="InterPro"/>
</dbReference>
<dbReference type="PANTHER" id="PTHR35008:SF8">
    <property type="entry name" value="ALCOHOL DEHYDROGENASE CYTOCHROME C SUBUNIT"/>
    <property type="match status" value="1"/>
</dbReference>
<evidence type="ECO:0000256" key="2">
    <source>
        <dbReference type="ARBA" id="ARBA00022723"/>
    </source>
</evidence>
<dbReference type="GO" id="GO:0020037">
    <property type="term" value="F:heme binding"/>
    <property type="evidence" value="ECO:0007669"/>
    <property type="project" value="InterPro"/>
</dbReference>
<dbReference type="GO" id="GO:0016491">
    <property type="term" value="F:oxidoreductase activity"/>
    <property type="evidence" value="ECO:0007669"/>
    <property type="project" value="UniProtKB-KW"/>
</dbReference>
<proteinExistence type="predicted"/>
<keyword evidence="1" id="KW-0349">Heme</keyword>
<keyword evidence="2" id="KW-0479">Metal-binding</keyword>
<gene>
    <name evidence="5" type="ORF">MNBD_GAMMA05-2016</name>
</gene>
<dbReference type="PANTHER" id="PTHR35008">
    <property type="entry name" value="BLL4482 PROTEIN-RELATED"/>
    <property type="match status" value="1"/>
</dbReference>
<dbReference type="Pfam" id="PF00034">
    <property type="entry name" value="Cytochrom_C"/>
    <property type="match status" value="1"/>
</dbReference>
<keyword evidence="3" id="KW-0408">Iron</keyword>
<evidence type="ECO:0000256" key="3">
    <source>
        <dbReference type="ARBA" id="ARBA00023004"/>
    </source>
</evidence>
<evidence type="ECO:0000256" key="1">
    <source>
        <dbReference type="ARBA" id="ARBA00022617"/>
    </source>
</evidence>
<accession>A0A3B0WKU6</accession>
<dbReference type="InterPro" id="IPR009056">
    <property type="entry name" value="Cyt_c-like_dom"/>
</dbReference>
<evidence type="ECO:0000313" key="5">
    <source>
        <dbReference type="EMBL" id="VAW51952.1"/>
    </source>
</evidence>
<protein>
    <submittedName>
        <fullName evidence="5">Cytochrome c oxidase subunit CcoP</fullName>
        <ecNumber evidence="5">1.9.3.1</ecNumber>
    </submittedName>
</protein>
<reference evidence="5" key="1">
    <citation type="submission" date="2018-06" db="EMBL/GenBank/DDBJ databases">
        <authorList>
            <person name="Zhirakovskaya E."/>
        </authorList>
    </citation>
    <scope>NUCLEOTIDE SEQUENCE</scope>
</reference>
<feature type="domain" description="Cytochrome c" evidence="4">
    <location>
        <begin position="132"/>
        <end position="220"/>
    </location>
</feature>
<dbReference type="InterPro" id="IPR051459">
    <property type="entry name" value="Cytochrome_c-type_DH"/>
</dbReference>
<organism evidence="5">
    <name type="scientific">hydrothermal vent metagenome</name>
    <dbReference type="NCBI Taxonomy" id="652676"/>
    <lineage>
        <taxon>unclassified sequences</taxon>
        <taxon>metagenomes</taxon>
        <taxon>ecological metagenomes</taxon>
    </lineage>
</organism>
<dbReference type="GO" id="GO:0046872">
    <property type="term" value="F:metal ion binding"/>
    <property type="evidence" value="ECO:0007669"/>
    <property type="project" value="UniProtKB-KW"/>
</dbReference>
<dbReference type="EC" id="1.9.3.1" evidence="5"/>
<feature type="domain" description="Cytochrome c" evidence="4">
    <location>
        <begin position="35"/>
        <end position="115"/>
    </location>
</feature>
<dbReference type="AlphaFoldDB" id="A0A3B0WKU6"/>
<dbReference type="Gene3D" id="1.10.760.10">
    <property type="entry name" value="Cytochrome c-like domain"/>
    <property type="match status" value="2"/>
</dbReference>
<name>A0A3B0WKU6_9ZZZZ</name>
<sequence>MPTNRIRPVFSLASLVFGSAMLTIVSTASFAADKKIIQQGEQLYNQNCSVCHQADAIGKPGFAPSLTNPELLSISSDKFLEGTIRDGRIGTGMPPFSHLGRKNTKAIVAYLRSHTDLPNISKAIDAQPRSYGDERKGKQWFNDICSTCHGKKGDGYTAGSTGTAIGKAGFLNKVSDGFIRETIKYGRSNTRMLGFTGPTAMADMSDQEIDDVIAYMRTLAK</sequence>
<dbReference type="PROSITE" id="PS51007">
    <property type="entry name" value="CYTC"/>
    <property type="match status" value="2"/>
</dbReference>
<evidence type="ECO:0000259" key="4">
    <source>
        <dbReference type="PROSITE" id="PS51007"/>
    </source>
</evidence>
<keyword evidence="5" id="KW-0560">Oxidoreductase</keyword>
<dbReference type="Pfam" id="PF13442">
    <property type="entry name" value="Cytochrome_CBB3"/>
    <property type="match status" value="1"/>
</dbReference>
<dbReference type="EMBL" id="UOFE01000023">
    <property type="protein sequence ID" value="VAW51952.1"/>
    <property type="molecule type" value="Genomic_DNA"/>
</dbReference>